<organism evidence="7 8">
    <name type="scientific">Polypedilum vanderplanki</name>
    <name type="common">Sleeping chironomid midge</name>
    <dbReference type="NCBI Taxonomy" id="319348"/>
    <lineage>
        <taxon>Eukaryota</taxon>
        <taxon>Metazoa</taxon>
        <taxon>Ecdysozoa</taxon>
        <taxon>Arthropoda</taxon>
        <taxon>Hexapoda</taxon>
        <taxon>Insecta</taxon>
        <taxon>Pterygota</taxon>
        <taxon>Neoptera</taxon>
        <taxon>Endopterygota</taxon>
        <taxon>Diptera</taxon>
        <taxon>Nematocera</taxon>
        <taxon>Chironomoidea</taxon>
        <taxon>Chironomidae</taxon>
        <taxon>Chironominae</taxon>
        <taxon>Polypedilum</taxon>
        <taxon>Polypedilum</taxon>
    </lineage>
</organism>
<dbReference type="EMBL" id="JADBJN010000001">
    <property type="protein sequence ID" value="KAG5681226.1"/>
    <property type="molecule type" value="Genomic_DNA"/>
</dbReference>
<evidence type="ECO:0000256" key="3">
    <source>
        <dbReference type="ARBA" id="ARBA00022679"/>
    </source>
</evidence>
<evidence type="ECO:0000256" key="5">
    <source>
        <dbReference type="RuleBase" id="RU003750"/>
    </source>
</evidence>
<feature type="transmembrane region" description="Helical" evidence="6">
    <location>
        <begin position="263"/>
        <end position="279"/>
    </location>
</feature>
<evidence type="ECO:0000313" key="8">
    <source>
        <dbReference type="Proteomes" id="UP001107558"/>
    </source>
</evidence>
<dbReference type="PANTHER" id="PTHR10414">
    <property type="entry name" value="ETHANOLAMINEPHOSPHOTRANSFERASE"/>
    <property type="match status" value="1"/>
</dbReference>
<dbReference type="PROSITE" id="PS00379">
    <property type="entry name" value="CDP_ALCOHOL_P_TRANSF"/>
    <property type="match status" value="1"/>
</dbReference>
<dbReference type="InterPro" id="IPR048254">
    <property type="entry name" value="CDP_ALCOHOL_P_TRANSF_CS"/>
</dbReference>
<keyword evidence="4 6" id="KW-0472">Membrane</keyword>
<dbReference type="FunFam" id="1.20.120.1760:FF:000016">
    <property type="entry name" value="ethanolaminephosphotransferase 1"/>
    <property type="match status" value="1"/>
</dbReference>
<evidence type="ECO:0000256" key="1">
    <source>
        <dbReference type="ARBA" id="ARBA00004370"/>
    </source>
</evidence>
<dbReference type="InterPro" id="IPR043130">
    <property type="entry name" value="CDP-OH_PTrfase_TM_dom"/>
</dbReference>
<evidence type="ECO:0000313" key="7">
    <source>
        <dbReference type="EMBL" id="KAG5681226.1"/>
    </source>
</evidence>
<dbReference type="AlphaFoldDB" id="A0A9J6CGC2"/>
<keyword evidence="6" id="KW-1133">Transmembrane helix</keyword>
<dbReference type="PIRSF" id="PIRSF015665">
    <property type="entry name" value="CHOPT"/>
    <property type="match status" value="1"/>
</dbReference>
<feature type="transmembrane region" description="Helical" evidence="6">
    <location>
        <begin position="222"/>
        <end position="243"/>
    </location>
</feature>
<dbReference type="InterPro" id="IPR014472">
    <property type="entry name" value="CHOPT"/>
</dbReference>
<dbReference type="OrthoDB" id="196717at2759"/>
<sequence length="388" mass="44879">MGYLTKEILDGFDKYKYSARDTNPLSVYVMSPFWDTVVQYFPKWIAPNLMTFLGFLLTALNFVMLSYYDWNFYAETDNESSPSIPRWFWLFAAVNIFLAYTLDGIDGKQARRINLSGPLGELFDHGLDSYSASLIPVCLYSVFGRGAQYSVEPMRFYYVVLMILVNFHISHWEKYNTGVLFLPWGYDFAMWGSTLMYLATYFFGSGIYHIPLTPNGLTCGHFLEYVLHISALSNIPMVFYNLYRSYADKTGKMRTFTECVRPLVPLAIFIAISLLWAHYSPNNIVYNDPRAVYLLTGTIFSNISCRLIVAQMSNTRCEAMNWTTPYLILAFLGSILMPRLERIFLYGMLILSTLTHWHYGTVVVQQMCEHFNRICFGVTLRTKKNDVD</sequence>
<dbReference type="Proteomes" id="UP001107558">
    <property type="component" value="Chromosome 1"/>
</dbReference>
<protein>
    <recommendedName>
        <fullName evidence="9">Ethanolaminephosphotransferase 1</fullName>
    </recommendedName>
</protein>
<comment type="subcellular location">
    <subcellularLocation>
        <location evidence="1">Membrane</location>
    </subcellularLocation>
</comment>
<dbReference type="InterPro" id="IPR000462">
    <property type="entry name" value="CDP-OH_P_trans"/>
</dbReference>
<dbReference type="GO" id="GO:0004307">
    <property type="term" value="F:ethanolaminephosphotransferase activity"/>
    <property type="evidence" value="ECO:0007669"/>
    <property type="project" value="TreeGrafter"/>
</dbReference>
<dbReference type="GO" id="GO:0005789">
    <property type="term" value="C:endoplasmic reticulum membrane"/>
    <property type="evidence" value="ECO:0007669"/>
    <property type="project" value="TreeGrafter"/>
</dbReference>
<keyword evidence="8" id="KW-1185">Reference proteome</keyword>
<dbReference type="Pfam" id="PF01066">
    <property type="entry name" value="CDP-OH_P_transf"/>
    <property type="match status" value="1"/>
</dbReference>
<gene>
    <name evidence="7" type="ORF">PVAND_010680</name>
</gene>
<feature type="transmembrane region" description="Helical" evidence="6">
    <location>
        <begin position="87"/>
        <end position="105"/>
    </location>
</feature>
<evidence type="ECO:0000256" key="2">
    <source>
        <dbReference type="ARBA" id="ARBA00010441"/>
    </source>
</evidence>
<evidence type="ECO:0008006" key="9">
    <source>
        <dbReference type="Google" id="ProtNLM"/>
    </source>
</evidence>
<feature type="transmembrane region" description="Helical" evidence="6">
    <location>
        <begin position="321"/>
        <end position="337"/>
    </location>
</feature>
<feature type="transmembrane region" description="Helical" evidence="6">
    <location>
        <begin position="184"/>
        <end position="210"/>
    </location>
</feature>
<keyword evidence="6" id="KW-0812">Transmembrane</keyword>
<dbReference type="GO" id="GO:0006646">
    <property type="term" value="P:phosphatidylethanolamine biosynthetic process"/>
    <property type="evidence" value="ECO:0007669"/>
    <property type="project" value="TreeGrafter"/>
</dbReference>
<comment type="similarity">
    <text evidence="2 5">Belongs to the CDP-alcohol phosphatidyltransferase class-I family.</text>
</comment>
<feature type="transmembrane region" description="Helical" evidence="6">
    <location>
        <begin position="49"/>
        <end position="67"/>
    </location>
</feature>
<feature type="transmembrane region" description="Helical" evidence="6">
    <location>
        <begin position="291"/>
        <end position="309"/>
    </location>
</feature>
<name>A0A9J6CGC2_POLVA</name>
<dbReference type="GO" id="GO:0005794">
    <property type="term" value="C:Golgi apparatus"/>
    <property type="evidence" value="ECO:0007669"/>
    <property type="project" value="TreeGrafter"/>
</dbReference>
<comment type="caution">
    <text evidence="7">The sequence shown here is derived from an EMBL/GenBank/DDBJ whole genome shotgun (WGS) entry which is preliminary data.</text>
</comment>
<accession>A0A9J6CGC2</accession>
<dbReference type="Gene3D" id="1.20.120.1760">
    <property type="match status" value="1"/>
</dbReference>
<evidence type="ECO:0000256" key="6">
    <source>
        <dbReference type="SAM" id="Phobius"/>
    </source>
</evidence>
<keyword evidence="3 5" id="KW-0808">Transferase</keyword>
<evidence type="ECO:0000256" key="4">
    <source>
        <dbReference type="ARBA" id="ARBA00023136"/>
    </source>
</evidence>
<dbReference type="PANTHER" id="PTHR10414:SF71">
    <property type="entry name" value="FI05338P"/>
    <property type="match status" value="1"/>
</dbReference>
<proteinExistence type="inferred from homology"/>
<feature type="transmembrane region" description="Helical" evidence="6">
    <location>
        <begin position="343"/>
        <end position="364"/>
    </location>
</feature>
<reference evidence="7" key="1">
    <citation type="submission" date="2021-03" db="EMBL/GenBank/DDBJ databases">
        <title>Chromosome level genome of the anhydrobiotic midge Polypedilum vanderplanki.</title>
        <authorList>
            <person name="Yoshida Y."/>
            <person name="Kikawada T."/>
            <person name="Gusev O."/>
        </authorList>
    </citation>
    <scope>NUCLEOTIDE SEQUENCE</scope>
    <source>
        <strain evidence="7">NIAS01</strain>
        <tissue evidence="7">Whole body or cell culture</tissue>
    </source>
</reference>